<reference evidence="2" key="1">
    <citation type="submission" date="2013-09" db="EMBL/GenBank/DDBJ databases">
        <title>Corchorus olitorius genome sequencing.</title>
        <authorList>
            <person name="Alam M."/>
            <person name="Haque M.S."/>
            <person name="Islam M.S."/>
            <person name="Emdad E.M."/>
            <person name="Islam M.M."/>
            <person name="Ahmed B."/>
            <person name="Halim A."/>
            <person name="Hossen Q.M.M."/>
            <person name="Hossain M.Z."/>
            <person name="Ahmed R."/>
            <person name="Khan M.M."/>
            <person name="Islam R."/>
            <person name="Rashid M.M."/>
            <person name="Khan S.A."/>
            <person name="Rahman M.S."/>
            <person name="Alam M."/>
            <person name="Yahiya A.S."/>
            <person name="Khan M.S."/>
            <person name="Azam M.S."/>
            <person name="Haque T."/>
            <person name="Lashkar M.Z.H."/>
            <person name="Akhand A.I."/>
            <person name="Morshed G."/>
            <person name="Roy S."/>
            <person name="Uddin K.S."/>
            <person name="Rabeya T."/>
            <person name="Hossain A.S."/>
            <person name="Chowdhury A."/>
            <person name="Snigdha A.R."/>
            <person name="Mortoza M.S."/>
            <person name="Matin S.A."/>
            <person name="Hoque S.M.E."/>
            <person name="Islam M.K."/>
            <person name="Roy D.K."/>
            <person name="Haider R."/>
            <person name="Moosa M.M."/>
            <person name="Elias S.M."/>
            <person name="Hasan A.M."/>
            <person name="Jahan S."/>
            <person name="Shafiuddin M."/>
            <person name="Mahmood N."/>
            <person name="Shommy N.S."/>
        </authorList>
    </citation>
    <scope>NUCLEOTIDE SEQUENCE [LARGE SCALE GENOMIC DNA]</scope>
    <source>
        <strain evidence="2">cv. O-4</strain>
    </source>
</reference>
<sequence length="86" mass="9814">MQVQIRYSDVLDGGCRALLKEFVKINLSKSPLEHLLAASPETNIIFLKNMQILEMRGLVSRAYGMVARLVKMNYIVVHERQGSHDK</sequence>
<dbReference type="Proteomes" id="UP000187203">
    <property type="component" value="Unassembled WGS sequence"/>
</dbReference>
<dbReference type="AlphaFoldDB" id="A0A1R3H6G9"/>
<keyword evidence="2" id="KW-1185">Reference proteome</keyword>
<dbReference type="EMBL" id="AWUE01020796">
    <property type="protein sequence ID" value="OMO65923.1"/>
    <property type="molecule type" value="Genomic_DNA"/>
</dbReference>
<dbReference type="GO" id="GO:0016301">
    <property type="term" value="F:kinase activity"/>
    <property type="evidence" value="ECO:0007669"/>
    <property type="project" value="UniProtKB-KW"/>
</dbReference>
<evidence type="ECO:0000313" key="1">
    <source>
        <dbReference type="EMBL" id="OMO65923.1"/>
    </source>
</evidence>
<keyword evidence="1" id="KW-0808">Transferase</keyword>
<organism evidence="1 2">
    <name type="scientific">Corchorus olitorius</name>
    <dbReference type="NCBI Taxonomy" id="93759"/>
    <lineage>
        <taxon>Eukaryota</taxon>
        <taxon>Viridiplantae</taxon>
        <taxon>Streptophyta</taxon>
        <taxon>Embryophyta</taxon>
        <taxon>Tracheophyta</taxon>
        <taxon>Spermatophyta</taxon>
        <taxon>Magnoliopsida</taxon>
        <taxon>eudicotyledons</taxon>
        <taxon>Gunneridae</taxon>
        <taxon>Pentapetalae</taxon>
        <taxon>rosids</taxon>
        <taxon>malvids</taxon>
        <taxon>Malvales</taxon>
        <taxon>Malvaceae</taxon>
        <taxon>Grewioideae</taxon>
        <taxon>Apeibeae</taxon>
        <taxon>Corchorus</taxon>
    </lineage>
</organism>
<name>A0A1R3H6G9_9ROSI</name>
<evidence type="ECO:0000313" key="2">
    <source>
        <dbReference type="Proteomes" id="UP000187203"/>
    </source>
</evidence>
<accession>A0A1R3H6G9</accession>
<gene>
    <name evidence="1" type="ORF">COLO4_30911</name>
</gene>
<proteinExistence type="predicted"/>
<comment type="caution">
    <text evidence="1">The sequence shown here is derived from an EMBL/GenBank/DDBJ whole genome shotgun (WGS) entry which is preliminary data.</text>
</comment>
<protein>
    <submittedName>
        <fullName evidence="1">Serine/threonine-protein kinase BRI1-like 1-like protein</fullName>
    </submittedName>
</protein>
<keyword evidence="1" id="KW-0418">Kinase</keyword>